<evidence type="ECO:0000259" key="1">
    <source>
        <dbReference type="Pfam" id="PF01370"/>
    </source>
</evidence>
<dbReference type="PANTHER" id="PTHR43708">
    <property type="entry name" value="CONSERVED EXPRESSED OXIDOREDUCTASE (EUROFUNG)"/>
    <property type="match status" value="1"/>
</dbReference>
<feature type="domain" description="NAD-dependent epimerase/dehydratase" evidence="1">
    <location>
        <begin position="349"/>
        <end position="565"/>
    </location>
</feature>
<sequence length="696" mass="76622">MHIPKIAIIGCGAAAQRYYVPVLRRQSGLKERLYLVDTDRACAEETRAALGGGMIREDFHDVLHEIQGAIILLPNHLHHPVAMDCLGAGVSVLCEKPLAVLPGHAREMIQKARDKGAALCVNNTRRMFPSFRTVREIIASGRLGRLESIEYVEGNVFGWPSATGFAVNPKLSSRGILMDLGAHVLDTICWWLGGRPVLEEMQDDSYGGPESVVRIRAIKDGCKIGITLSRLSDLSNHYRVTGDRGEISGRIFDWKRVSLDDGAGGKSVQKLSSVSRNYPGFVAPIIENFLQVIQGRAQPLISGSDVLDSIEFIHSCYERRERLDLSWDKKAWVHHAAGGGFQIRKPGKILVTGATGFIGGRIVEMAHLAPEARYPIRAGVHQWSSAARLGRFPVETAALDLMDPLQIERALEGVTHVIHCAKGSPEVTVQGTRNLLEASLKKGISHFIHLSTADVYGDAAGVVDENSPYHYTGNPYNRMKIDAEKICWEYREKGLPITIFRPSIVYGPFSTSWSLRFAAMFLAGEGGIYEGYGEGRCNLVYVDDLARTILGALDFAGAQGKVFNINGPEIITWNEYFTRLNAALGLPPLRVIRAKRADAATWAMSPVRTLGGIVKTHFIKPVKLIAERVDAVDALMRMVEHRVKITPSSDELRLFAKDTVYSDARARGTLSCCPDTGIDQGLADTREWVKYLGMVS</sequence>
<evidence type="ECO:0000313" key="4">
    <source>
        <dbReference type="EMBL" id="VFU14090.1"/>
    </source>
</evidence>
<dbReference type="InterPro" id="IPR051317">
    <property type="entry name" value="Gfo/Idh/MocA_oxidoreduct"/>
</dbReference>
<dbReference type="InterPro" id="IPR055170">
    <property type="entry name" value="GFO_IDH_MocA-like_dom"/>
</dbReference>
<gene>
    <name evidence="4" type="ORF">SCFA_250005</name>
</gene>
<dbReference type="PANTHER" id="PTHR43708:SF8">
    <property type="entry name" value="OXIDOREDUCTASE"/>
    <property type="match status" value="1"/>
</dbReference>
<evidence type="ECO:0000259" key="3">
    <source>
        <dbReference type="Pfam" id="PF22725"/>
    </source>
</evidence>
<dbReference type="EMBL" id="CAADRM010000087">
    <property type="protein sequence ID" value="VFU14090.1"/>
    <property type="molecule type" value="Genomic_DNA"/>
</dbReference>
<reference evidence="4" key="1">
    <citation type="submission" date="2019-03" db="EMBL/GenBank/DDBJ databases">
        <authorList>
            <person name="Hao L."/>
        </authorList>
    </citation>
    <scope>NUCLEOTIDE SEQUENCE</scope>
</reference>
<dbReference type="EC" id="1.-.-.-" evidence="4"/>
<dbReference type="GO" id="GO:0016491">
    <property type="term" value="F:oxidoreductase activity"/>
    <property type="evidence" value="ECO:0007669"/>
    <property type="project" value="UniProtKB-KW"/>
</dbReference>
<dbReference type="InterPro" id="IPR001509">
    <property type="entry name" value="Epimerase_deHydtase"/>
</dbReference>
<dbReference type="SUPFAM" id="SSF55347">
    <property type="entry name" value="Glyceraldehyde-3-phosphate dehydrogenase-like, C-terminal domain"/>
    <property type="match status" value="1"/>
</dbReference>
<feature type="domain" description="GFO/IDH/MocA-like oxidoreductase" evidence="3">
    <location>
        <begin position="131"/>
        <end position="247"/>
    </location>
</feature>
<evidence type="ECO:0000259" key="2">
    <source>
        <dbReference type="Pfam" id="PF01408"/>
    </source>
</evidence>
<dbReference type="InterPro" id="IPR000683">
    <property type="entry name" value="Gfo/Idh/MocA-like_OxRdtase_N"/>
</dbReference>
<protein>
    <submittedName>
        <fullName evidence="4">Oxidoreductase YvaA (Modular protein)</fullName>
        <ecNumber evidence="4">1.-.-.-</ecNumber>
    </submittedName>
</protein>
<dbReference type="Pfam" id="PF01408">
    <property type="entry name" value="GFO_IDH_MocA"/>
    <property type="match status" value="1"/>
</dbReference>
<organism evidence="4">
    <name type="scientific">anaerobic digester metagenome</name>
    <dbReference type="NCBI Taxonomy" id="1263854"/>
    <lineage>
        <taxon>unclassified sequences</taxon>
        <taxon>metagenomes</taxon>
        <taxon>ecological metagenomes</taxon>
    </lineage>
</organism>
<dbReference type="Gene3D" id="3.40.50.720">
    <property type="entry name" value="NAD(P)-binding Rossmann-like Domain"/>
    <property type="match status" value="2"/>
</dbReference>
<dbReference type="GO" id="GO:0000166">
    <property type="term" value="F:nucleotide binding"/>
    <property type="evidence" value="ECO:0007669"/>
    <property type="project" value="InterPro"/>
</dbReference>
<accession>A0A485M0N0</accession>
<dbReference type="Pfam" id="PF01370">
    <property type="entry name" value="Epimerase"/>
    <property type="match status" value="1"/>
</dbReference>
<dbReference type="Gene3D" id="3.30.360.10">
    <property type="entry name" value="Dihydrodipicolinate Reductase, domain 2"/>
    <property type="match status" value="1"/>
</dbReference>
<proteinExistence type="predicted"/>
<feature type="domain" description="Gfo/Idh/MocA-like oxidoreductase N-terminal" evidence="2">
    <location>
        <begin position="5"/>
        <end position="122"/>
    </location>
</feature>
<dbReference type="InterPro" id="IPR036291">
    <property type="entry name" value="NAD(P)-bd_dom_sf"/>
</dbReference>
<name>A0A485M0N0_9ZZZZ</name>
<dbReference type="AlphaFoldDB" id="A0A485M0N0"/>
<dbReference type="SUPFAM" id="SSF51735">
    <property type="entry name" value="NAD(P)-binding Rossmann-fold domains"/>
    <property type="match status" value="2"/>
</dbReference>
<dbReference type="Pfam" id="PF22725">
    <property type="entry name" value="GFO_IDH_MocA_C3"/>
    <property type="match status" value="1"/>
</dbReference>
<keyword evidence="4" id="KW-0560">Oxidoreductase</keyword>